<keyword evidence="1" id="KW-0472">Membrane</keyword>
<keyword evidence="1" id="KW-0812">Transmembrane</keyword>
<name>B8CPW9_SHEPW</name>
<feature type="domain" description="VanZ-like" evidence="2">
    <location>
        <begin position="31"/>
        <end position="120"/>
    </location>
</feature>
<dbReference type="AlphaFoldDB" id="B8CPW9"/>
<feature type="transmembrane region" description="Helical" evidence="1">
    <location>
        <begin position="6"/>
        <end position="23"/>
    </location>
</feature>
<reference evidence="3 4" key="1">
    <citation type="journal article" date="2008" name="PLoS ONE">
        <title>Environmental adaptation: genomic analysis of the piezotolerant and psychrotolerant deep-sea iron reducing bacterium Shewanella piezotolerans WP3.</title>
        <authorList>
            <person name="Wang F."/>
            <person name="Wang J."/>
            <person name="Jian H."/>
            <person name="Zhang B."/>
            <person name="Li S."/>
            <person name="Wang F."/>
            <person name="Zeng X."/>
            <person name="Gao L."/>
            <person name="Bartlett D.H."/>
            <person name="Yu J."/>
            <person name="Hu S."/>
            <person name="Xiao X."/>
        </authorList>
    </citation>
    <scope>NUCLEOTIDE SEQUENCE [LARGE SCALE GENOMIC DNA]</scope>
    <source>
        <strain evidence="4">WP3 / JCM 13877</strain>
    </source>
</reference>
<evidence type="ECO:0000256" key="1">
    <source>
        <dbReference type="SAM" id="Phobius"/>
    </source>
</evidence>
<sequence>MNKLISAIAAAFFSFILWIIYQANTGNQNLLFKMVGNIPFGDKLGHLVLFGALTLIVVVASQFKYFSLSGYNYYYGAVAVTLFVIIEELSQAFIPSRTFDLCDLLADMLGIVLAIKLYQLH</sequence>
<feature type="transmembrane region" description="Helical" evidence="1">
    <location>
        <begin position="44"/>
        <end position="65"/>
    </location>
</feature>
<dbReference type="EMBL" id="CP000472">
    <property type="protein sequence ID" value="ACJ29832.1"/>
    <property type="molecule type" value="Genomic_DNA"/>
</dbReference>
<evidence type="ECO:0000259" key="2">
    <source>
        <dbReference type="Pfam" id="PF04892"/>
    </source>
</evidence>
<evidence type="ECO:0000313" key="4">
    <source>
        <dbReference type="Proteomes" id="UP000000753"/>
    </source>
</evidence>
<dbReference type="HOGENOM" id="CLU_144741_1_0_6"/>
<dbReference type="PANTHER" id="PTHR28008">
    <property type="entry name" value="DOMAIN PROTEIN, PUTATIVE (AFU_ORTHOLOGUE AFUA_3G10980)-RELATED"/>
    <property type="match status" value="1"/>
</dbReference>
<dbReference type="KEGG" id="swp:swp_3120"/>
<evidence type="ECO:0000313" key="3">
    <source>
        <dbReference type="EMBL" id="ACJ29832.1"/>
    </source>
</evidence>
<dbReference type="Proteomes" id="UP000000753">
    <property type="component" value="Chromosome"/>
</dbReference>
<dbReference type="STRING" id="225849.swp_3120"/>
<proteinExistence type="predicted"/>
<dbReference type="PANTHER" id="PTHR28008:SF1">
    <property type="entry name" value="DOMAIN PROTEIN, PUTATIVE (AFU_ORTHOLOGUE AFUA_3G10980)-RELATED"/>
    <property type="match status" value="1"/>
</dbReference>
<dbReference type="OrthoDB" id="532191at2"/>
<keyword evidence="1" id="KW-1133">Transmembrane helix</keyword>
<dbReference type="eggNOG" id="COG5652">
    <property type="taxonomic scope" value="Bacteria"/>
</dbReference>
<dbReference type="NCBIfam" id="NF037970">
    <property type="entry name" value="vanZ_1"/>
    <property type="match status" value="1"/>
</dbReference>
<dbReference type="InterPro" id="IPR006976">
    <property type="entry name" value="VanZ-like"/>
</dbReference>
<dbReference type="Pfam" id="PF04892">
    <property type="entry name" value="VanZ"/>
    <property type="match status" value="1"/>
</dbReference>
<keyword evidence="4" id="KW-1185">Reference proteome</keyword>
<feature type="transmembrane region" description="Helical" evidence="1">
    <location>
        <begin position="71"/>
        <end position="89"/>
    </location>
</feature>
<protein>
    <recommendedName>
        <fullName evidence="2">VanZ-like domain-containing protein</fullName>
    </recommendedName>
</protein>
<gene>
    <name evidence="3" type="ordered locus">swp_3120</name>
</gene>
<accession>B8CPW9</accession>
<dbReference type="RefSeq" id="WP_020913183.1">
    <property type="nucleotide sequence ID" value="NC_011566.1"/>
</dbReference>
<organism evidence="3 4">
    <name type="scientific">Shewanella piezotolerans (strain WP3 / JCM 13877)</name>
    <dbReference type="NCBI Taxonomy" id="225849"/>
    <lineage>
        <taxon>Bacteria</taxon>
        <taxon>Pseudomonadati</taxon>
        <taxon>Pseudomonadota</taxon>
        <taxon>Gammaproteobacteria</taxon>
        <taxon>Alteromonadales</taxon>
        <taxon>Shewanellaceae</taxon>
        <taxon>Shewanella</taxon>
    </lineage>
</organism>